<dbReference type="Proteomes" id="UP001056291">
    <property type="component" value="Chromosome"/>
</dbReference>
<dbReference type="GO" id="GO:0016787">
    <property type="term" value="F:hydrolase activity"/>
    <property type="evidence" value="ECO:0007669"/>
    <property type="project" value="UniProtKB-KW"/>
</dbReference>
<dbReference type="PANTHER" id="PTHR43798:SF33">
    <property type="entry name" value="HYDROLASE, PUTATIVE (AFU_ORTHOLOGUE AFUA_2G14860)-RELATED"/>
    <property type="match status" value="1"/>
</dbReference>
<dbReference type="EMBL" id="CP098747">
    <property type="protein sequence ID" value="USG61953.1"/>
    <property type="molecule type" value="Genomic_DNA"/>
</dbReference>
<gene>
    <name evidence="2" type="ORF">NBZ79_03065</name>
</gene>
<dbReference type="InterPro" id="IPR029058">
    <property type="entry name" value="AB_hydrolase_fold"/>
</dbReference>
<feature type="domain" description="AB hydrolase-1" evidence="1">
    <location>
        <begin position="38"/>
        <end position="302"/>
    </location>
</feature>
<dbReference type="InterPro" id="IPR000073">
    <property type="entry name" value="AB_hydrolase_1"/>
</dbReference>
<evidence type="ECO:0000259" key="1">
    <source>
        <dbReference type="Pfam" id="PF00561"/>
    </source>
</evidence>
<proteinExistence type="predicted"/>
<dbReference type="Gene3D" id="3.40.50.1820">
    <property type="entry name" value="alpha/beta hydrolase"/>
    <property type="match status" value="1"/>
</dbReference>
<keyword evidence="2" id="KW-0378">Hydrolase</keyword>
<organism evidence="2 3">
    <name type="scientific">Sneathiella marina</name>
    <dbReference type="NCBI Taxonomy" id="2950108"/>
    <lineage>
        <taxon>Bacteria</taxon>
        <taxon>Pseudomonadati</taxon>
        <taxon>Pseudomonadota</taxon>
        <taxon>Alphaproteobacteria</taxon>
        <taxon>Sneathiellales</taxon>
        <taxon>Sneathiellaceae</taxon>
        <taxon>Sneathiella</taxon>
    </lineage>
</organism>
<evidence type="ECO:0000313" key="3">
    <source>
        <dbReference type="Proteomes" id="UP001056291"/>
    </source>
</evidence>
<evidence type="ECO:0000313" key="2">
    <source>
        <dbReference type="EMBL" id="USG61953.1"/>
    </source>
</evidence>
<sequence>MKNQIVEEFMVPTDDSDISIYLRNKRRPDTLLGKPDRTLLFVHGATYPSSVTFDFVAGGYSWMDTLADAGFDCWLMDIRGYGRSDRPAEMSEPADANGPIVHTDVAVDDLALMVDFILAKRNIEKLQLIGYSWGTLITGAFTSMNNEKVERLALYGTSMLNSGASLIGSERPTSAYRYVDANSIKARWEHGLTAAEIDDIIEPDWQQRWLDEAITSDPNSANHDPPLLRAPTGVVDDKVCRWSQGVFQYDPAEVKVPTLIIVGEKDIETSPEGAITLYHKLVNTPHRRYTIVGNMTHSALIERRRDQLFRATQSFLEEDFQKSK</sequence>
<dbReference type="InterPro" id="IPR050266">
    <property type="entry name" value="AB_hydrolase_sf"/>
</dbReference>
<reference evidence="2" key="1">
    <citation type="submission" date="2022-06" db="EMBL/GenBank/DDBJ databases">
        <title>Sneathiella actinostolidae sp. nov., isolated from a sea anemonein the Western Pacific Ocean.</title>
        <authorList>
            <person name="Wei M.J."/>
        </authorList>
    </citation>
    <scope>NUCLEOTIDE SEQUENCE</scope>
    <source>
        <strain evidence="2">PHK-P5</strain>
    </source>
</reference>
<name>A0ABY4W4I7_9PROT</name>
<dbReference type="PANTHER" id="PTHR43798">
    <property type="entry name" value="MONOACYLGLYCEROL LIPASE"/>
    <property type="match status" value="1"/>
</dbReference>
<accession>A0ABY4W4I7</accession>
<dbReference type="Pfam" id="PF00561">
    <property type="entry name" value="Abhydrolase_1"/>
    <property type="match status" value="1"/>
</dbReference>
<protein>
    <submittedName>
        <fullName evidence="2">Alpha/beta hydrolase</fullName>
    </submittedName>
</protein>
<keyword evidence="3" id="KW-1185">Reference proteome</keyword>
<dbReference type="RefSeq" id="WP_251935409.1">
    <property type="nucleotide sequence ID" value="NZ_CP098747.1"/>
</dbReference>
<dbReference type="SUPFAM" id="SSF53474">
    <property type="entry name" value="alpha/beta-Hydrolases"/>
    <property type="match status" value="1"/>
</dbReference>